<name>A0ACA9RJF7_9GLOM</name>
<dbReference type="EMBL" id="CAJVPW010074235">
    <property type="protein sequence ID" value="CAG8795990.1"/>
    <property type="molecule type" value="Genomic_DNA"/>
</dbReference>
<protein>
    <submittedName>
        <fullName evidence="1">14487_t:CDS:1</fullName>
    </submittedName>
</protein>
<dbReference type="Proteomes" id="UP000789366">
    <property type="component" value="Unassembled WGS sequence"/>
</dbReference>
<feature type="non-terminal residue" evidence="1">
    <location>
        <position position="1"/>
    </location>
</feature>
<reference evidence="1" key="1">
    <citation type="submission" date="2021-06" db="EMBL/GenBank/DDBJ databases">
        <authorList>
            <person name="Kallberg Y."/>
            <person name="Tangrot J."/>
            <person name="Rosling A."/>
        </authorList>
    </citation>
    <scope>NUCLEOTIDE SEQUENCE</scope>
    <source>
        <strain evidence="1">28 12/20/2015</strain>
    </source>
</reference>
<comment type="caution">
    <text evidence="1">The sequence shown here is derived from an EMBL/GenBank/DDBJ whole genome shotgun (WGS) entry which is preliminary data.</text>
</comment>
<proteinExistence type="predicted"/>
<evidence type="ECO:0000313" key="1">
    <source>
        <dbReference type="EMBL" id="CAG8795990.1"/>
    </source>
</evidence>
<feature type="non-terminal residue" evidence="1">
    <location>
        <position position="133"/>
    </location>
</feature>
<accession>A0ACA9RJF7</accession>
<organism evidence="1 2">
    <name type="scientific">Cetraspora pellucida</name>
    <dbReference type="NCBI Taxonomy" id="1433469"/>
    <lineage>
        <taxon>Eukaryota</taxon>
        <taxon>Fungi</taxon>
        <taxon>Fungi incertae sedis</taxon>
        <taxon>Mucoromycota</taxon>
        <taxon>Glomeromycotina</taxon>
        <taxon>Glomeromycetes</taxon>
        <taxon>Diversisporales</taxon>
        <taxon>Gigasporaceae</taxon>
        <taxon>Cetraspora</taxon>
    </lineage>
</organism>
<sequence>QQLKAARAKKYTSGITNILDYKNLDDLIWSANYIDEKASDYFAILLTASKNMNVWKPSSRPSMYIEAPALTSNVVSTSTSACELSMEVESIEIKSMKSTESIELIKLIKLIKSMKSMKSMELIESMESMKMME</sequence>
<evidence type="ECO:0000313" key="2">
    <source>
        <dbReference type="Proteomes" id="UP000789366"/>
    </source>
</evidence>
<keyword evidence="2" id="KW-1185">Reference proteome</keyword>
<gene>
    <name evidence="1" type="ORF">SPELUC_LOCUS17631</name>
</gene>